<evidence type="ECO:0000313" key="1">
    <source>
        <dbReference type="EMBL" id="ATY32890.1"/>
    </source>
</evidence>
<sequence length="136" mass="15289">MIERFLHGLQEKMEDPDVYEPMIVVVPGDLDPFDRHYRFSIHIDAELRLAGLGCSVGGGTLYRGVDEDEDEDGEDEIVSCILDVDATDVEGARALIRLHMPELGAPAGTLVQYGDYEDRFDGERWHLGEPRSIEEI</sequence>
<reference evidence="1 2" key="1">
    <citation type="submission" date="2017-11" db="EMBL/GenBank/DDBJ databases">
        <title>Complete genome sequence of Sphingomonas sp. Strain Cra20, a psychrotolerant potential plant growth promoting rhizobacteria.</title>
        <authorList>
            <person name="Luo Y."/>
        </authorList>
    </citation>
    <scope>NUCLEOTIDE SEQUENCE [LARGE SCALE GENOMIC DNA]</scope>
    <source>
        <strain evidence="1 2">Cra20</strain>
    </source>
</reference>
<protein>
    <submittedName>
        <fullName evidence="1">Uncharacterized protein</fullName>
    </submittedName>
</protein>
<dbReference type="OrthoDB" id="7559122at2"/>
<evidence type="ECO:0000313" key="2">
    <source>
        <dbReference type="Proteomes" id="UP000229081"/>
    </source>
</evidence>
<gene>
    <name evidence="1" type="ORF">CVN68_13685</name>
</gene>
<dbReference type="AlphaFoldDB" id="A0A2K8MG83"/>
<dbReference type="KEGG" id="sphc:CVN68_13685"/>
<proteinExistence type="predicted"/>
<accession>A0A2K8MG83</accession>
<name>A0A2K8MG83_9SPHN</name>
<dbReference type="RefSeq" id="WP_100282696.1">
    <property type="nucleotide sequence ID" value="NZ_CP024923.1"/>
</dbReference>
<dbReference type="EMBL" id="CP024923">
    <property type="protein sequence ID" value="ATY32890.1"/>
    <property type="molecule type" value="Genomic_DNA"/>
</dbReference>
<dbReference type="Proteomes" id="UP000229081">
    <property type="component" value="Chromosome"/>
</dbReference>
<keyword evidence="2" id="KW-1185">Reference proteome</keyword>
<organism evidence="1 2">
    <name type="scientific">Sphingomonas psychrotolerans</name>
    <dbReference type="NCBI Taxonomy" id="1327635"/>
    <lineage>
        <taxon>Bacteria</taxon>
        <taxon>Pseudomonadati</taxon>
        <taxon>Pseudomonadota</taxon>
        <taxon>Alphaproteobacteria</taxon>
        <taxon>Sphingomonadales</taxon>
        <taxon>Sphingomonadaceae</taxon>
        <taxon>Sphingomonas</taxon>
    </lineage>
</organism>